<keyword evidence="9" id="KW-1185">Reference proteome</keyword>
<accession>A0A820F880</accession>
<sequence>MNFPESLLSSLFIKSDTHESSIPHLLPTQTAANSNVGSIHDKPITDLALKTPISFLQEICFRIHATPTYSLCPSEAQCTSNEPAFLYRVVVDDMIAFGKGSSKKRAKHKAAWCMVEQCYAKLQLVASPLVKTIEEYFTIKPLQTCSTSEDTTNTGEKSNPIGKLQELTQKNWIRPPEYEFFDQENTYVPNSKTYSCLAKVAAYTAEGSGLSKKIAKRLAATNLLNILENLGPDEKKALLNRTEEQASSTLISDAIEFLLLIHRMSWNIHSHIRNFDDHDLLDTSGTRGAGVATRSNRLYDKNSFHTMKNSDLPNIKKLLSDNHSPELSQSYELFQCLAQEQNFAYEFIQLPTNSEGSIELLLEVRLMPVSVFHGCGETFDIARQQATNFALKYIRSLSKQYQQQQNSLSQSATTTSTQSIA</sequence>
<evidence type="ECO:0000313" key="6">
    <source>
        <dbReference type="EMBL" id="CAF4067525.1"/>
    </source>
</evidence>
<evidence type="ECO:0000313" key="8">
    <source>
        <dbReference type="Proteomes" id="UP000663842"/>
    </source>
</evidence>
<dbReference type="GO" id="GO:0070578">
    <property type="term" value="C:RISC-loading complex"/>
    <property type="evidence" value="ECO:0007669"/>
    <property type="project" value="TreeGrafter"/>
</dbReference>
<reference evidence="7" key="1">
    <citation type="submission" date="2021-02" db="EMBL/GenBank/DDBJ databases">
        <authorList>
            <person name="Nowell W R."/>
        </authorList>
    </citation>
    <scope>NUCLEOTIDE SEQUENCE</scope>
</reference>
<comment type="caution">
    <text evidence="7">The sequence shown here is derived from an EMBL/GenBank/DDBJ whole genome shotgun (WGS) entry which is preliminary data.</text>
</comment>
<dbReference type="GO" id="GO:0005634">
    <property type="term" value="C:nucleus"/>
    <property type="evidence" value="ECO:0007669"/>
    <property type="project" value="TreeGrafter"/>
</dbReference>
<dbReference type="GO" id="GO:0003725">
    <property type="term" value="F:double-stranded RNA binding"/>
    <property type="evidence" value="ECO:0007669"/>
    <property type="project" value="TreeGrafter"/>
</dbReference>
<dbReference type="Proteomes" id="UP000681967">
    <property type="component" value="Unassembled WGS sequence"/>
</dbReference>
<dbReference type="Proteomes" id="UP000663842">
    <property type="component" value="Unassembled WGS sequence"/>
</dbReference>
<dbReference type="InterPro" id="IPR051247">
    <property type="entry name" value="RLC_Component"/>
</dbReference>
<dbReference type="GO" id="GO:0035197">
    <property type="term" value="F:siRNA binding"/>
    <property type="evidence" value="ECO:0007669"/>
    <property type="project" value="TreeGrafter"/>
</dbReference>
<keyword evidence="1 2" id="KW-0694">RNA-binding</keyword>
<dbReference type="PROSITE" id="PS50137">
    <property type="entry name" value="DS_RBD"/>
    <property type="match status" value="2"/>
</dbReference>
<dbReference type="SMART" id="SM00358">
    <property type="entry name" value="DSRM"/>
    <property type="match status" value="2"/>
</dbReference>
<name>A0A820F880_9BILA</name>
<evidence type="ECO:0000313" key="7">
    <source>
        <dbReference type="EMBL" id="CAF4256997.1"/>
    </source>
</evidence>
<dbReference type="GO" id="GO:0016442">
    <property type="term" value="C:RISC complex"/>
    <property type="evidence" value="ECO:0007669"/>
    <property type="project" value="TreeGrafter"/>
</dbReference>
<dbReference type="PANTHER" id="PTHR46205">
    <property type="entry name" value="LOQUACIOUS, ISOFORM B"/>
    <property type="match status" value="1"/>
</dbReference>
<dbReference type="Proteomes" id="UP000663866">
    <property type="component" value="Unassembled WGS sequence"/>
</dbReference>
<feature type="domain" description="DRBM" evidence="3">
    <location>
        <begin position="159"/>
        <end position="229"/>
    </location>
</feature>
<evidence type="ECO:0000256" key="1">
    <source>
        <dbReference type="ARBA" id="ARBA00022884"/>
    </source>
</evidence>
<dbReference type="EMBL" id="CAJOBJ010001304">
    <property type="protein sequence ID" value="CAF3872391.1"/>
    <property type="molecule type" value="Genomic_DNA"/>
</dbReference>
<dbReference type="Pfam" id="PF00035">
    <property type="entry name" value="dsrm"/>
    <property type="match status" value="2"/>
</dbReference>
<dbReference type="InterPro" id="IPR014720">
    <property type="entry name" value="dsRBD_dom"/>
</dbReference>
<dbReference type="EMBL" id="CAJOBH010006831">
    <property type="protein sequence ID" value="CAF4067525.1"/>
    <property type="molecule type" value="Genomic_DNA"/>
</dbReference>
<dbReference type="EMBL" id="CAJOBG010000354">
    <property type="protein sequence ID" value="CAF3802292.1"/>
    <property type="molecule type" value="Genomic_DNA"/>
</dbReference>
<dbReference type="PANTHER" id="PTHR46205:SF3">
    <property type="entry name" value="LOQUACIOUS, ISOFORM B"/>
    <property type="match status" value="1"/>
</dbReference>
<organism evidence="7 8">
    <name type="scientific">Rotaria magnacalcarata</name>
    <dbReference type="NCBI Taxonomy" id="392030"/>
    <lineage>
        <taxon>Eukaryota</taxon>
        <taxon>Metazoa</taxon>
        <taxon>Spiralia</taxon>
        <taxon>Gnathifera</taxon>
        <taxon>Rotifera</taxon>
        <taxon>Eurotatoria</taxon>
        <taxon>Bdelloidea</taxon>
        <taxon>Philodinida</taxon>
        <taxon>Philodinidae</taxon>
        <taxon>Rotaria</taxon>
    </lineage>
</organism>
<dbReference type="AlphaFoldDB" id="A0A820F880"/>
<dbReference type="Proteomes" id="UP000681720">
    <property type="component" value="Unassembled WGS sequence"/>
</dbReference>
<dbReference type="EMBL" id="CAJOBF010008507">
    <property type="protein sequence ID" value="CAF4256997.1"/>
    <property type="molecule type" value="Genomic_DNA"/>
</dbReference>
<dbReference type="Gene3D" id="3.30.160.20">
    <property type="match status" value="3"/>
</dbReference>
<dbReference type="GO" id="GO:0005737">
    <property type="term" value="C:cytoplasm"/>
    <property type="evidence" value="ECO:0007669"/>
    <property type="project" value="TreeGrafter"/>
</dbReference>
<dbReference type="GO" id="GO:0070920">
    <property type="term" value="P:regulation of regulatory ncRNA processing"/>
    <property type="evidence" value="ECO:0007669"/>
    <property type="project" value="TreeGrafter"/>
</dbReference>
<evidence type="ECO:0000313" key="5">
    <source>
        <dbReference type="EMBL" id="CAF3872391.1"/>
    </source>
</evidence>
<evidence type="ECO:0000313" key="4">
    <source>
        <dbReference type="EMBL" id="CAF3802292.1"/>
    </source>
</evidence>
<dbReference type="CDD" id="cd19862">
    <property type="entry name" value="DSRM_PRKRA-like_rpt1"/>
    <property type="match status" value="1"/>
</dbReference>
<dbReference type="SUPFAM" id="SSF54768">
    <property type="entry name" value="dsRNA-binding domain-like"/>
    <property type="match status" value="2"/>
</dbReference>
<gene>
    <name evidence="6" type="ORF">BYL167_LOCUS17322</name>
    <name evidence="5" type="ORF">GIL414_LOCUS5098</name>
    <name evidence="4" type="ORF">OVN521_LOCUS3945</name>
    <name evidence="7" type="ORF">UXM345_LOCUS31060</name>
</gene>
<evidence type="ECO:0000313" key="9">
    <source>
        <dbReference type="Proteomes" id="UP000663866"/>
    </source>
</evidence>
<evidence type="ECO:0000256" key="2">
    <source>
        <dbReference type="PROSITE-ProRule" id="PRU00266"/>
    </source>
</evidence>
<proteinExistence type="predicted"/>
<feature type="domain" description="DRBM" evidence="3">
    <location>
        <begin position="51"/>
        <end position="120"/>
    </location>
</feature>
<protein>
    <recommendedName>
        <fullName evidence="3">DRBM domain-containing protein</fullName>
    </recommendedName>
</protein>
<dbReference type="GO" id="GO:0030422">
    <property type="term" value="P:siRNA processing"/>
    <property type="evidence" value="ECO:0007669"/>
    <property type="project" value="TreeGrafter"/>
</dbReference>
<evidence type="ECO:0000259" key="3">
    <source>
        <dbReference type="PROSITE" id="PS50137"/>
    </source>
</evidence>